<name>A0A3B0YJF9_9ZZZZ</name>
<evidence type="ECO:0000259" key="2">
    <source>
        <dbReference type="Pfam" id="PF13511"/>
    </source>
</evidence>
<reference evidence="3" key="1">
    <citation type="submission" date="2018-06" db="EMBL/GenBank/DDBJ databases">
        <authorList>
            <person name="Zhirakovskaya E."/>
        </authorList>
    </citation>
    <scope>NUCLEOTIDE SEQUENCE</scope>
</reference>
<proteinExistence type="predicted"/>
<protein>
    <recommendedName>
        <fullName evidence="2">DUF4124 domain-containing protein</fullName>
    </recommendedName>
</protein>
<gene>
    <name evidence="3" type="ORF">MNBD_GAMMA15-2630</name>
</gene>
<organism evidence="3">
    <name type="scientific">hydrothermal vent metagenome</name>
    <dbReference type="NCBI Taxonomy" id="652676"/>
    <lineage>
        <taxon>unclassified sequences</taxon>
        <taxon>metagenomes</taxon>
        <taxon>ecological metagenomes</taxon>
    </lineage>
</organism>
<dbReference type="Pfam" id="PF13511">
    <property type="entry name" value="DUF4124"/>
    <property type="match status" value="1"/>
</dbReference>
<dbReference type="AlphaFoldDB" id="A0A3B0YJF9"/>
<feature type="domain" description="DUF4124" evidence="2">
    <location>
        <begin position="7"/>
        <end position="59"/>
    </location>
</feature>
<feature type="compositionally biased region" description="Basic and acidic residues" evidence="1">
    <location>
        <begin position="29"/>
        <end position="42"/>
    </location>
</feature>
<dbReference type="InterPro" id="IPR025392">
    <property type="entry name" value="DUF4124"/>
</dbReference>
<evidence type="ECO:0000256" key="1">
    <source>
        <dbReference type="SAM" id="MobiDB-lite"/>
    </source>
</evidence>
<evidence type="ECO:0000313" key="3">
    <source>
        <dbReference type="EMBL" id="VAW76870.1"/>
    </source>
</evidence>
<dbReference type="EMBL" id="UOFN01000070">
    <property type="protein sequence ID" value="VAW76870.1"/>
    <property type="molecule type" value="Genomic_DNA"/>
</dbReference>
<accession>A0A3B0YJF9</accession>
<feature type="region of interest" description="Disordered" evidence="1">
    <location>
        <begin position="86"/>
        <end position="105"/>
    </location>
</feature>
<sequence length="148" mass="17398">MRITLLLLVLLAPGAESSEVYKWTDETGRIHYGEKPGGKKSENIAIPKHKKSTQSAPPDEQQRLENIRKWTAARQEEREQAKLKKAELKEKKAARKKKCNEMKNSLVDMQRRGRWYRLDEEGNRQYYSEEELETRIKEKAGVIKKKCR</sequence>
<feature type="region of interest" description="Disordered" evidence="1">
    <location>
        <begin position="29"/>
        <end position="62"/>
    </location>
</feature>